<accession>A0A0G0VJP7</accession>
<dbReference type="Proteomes" id="UP000033930">
    <property type="component" value="Unassembled WGS sequence"/>
</dbReference>
<comment type="caution">
    <text evidence="2">The sequence shown here is derived from an EMBL/GenBank/DDBJ whole genome shotgun (WGS) entry which is preliminary data.</text>
</comment>
<reference evidence="2 3" key="1">
    <citation type="journal article" date="2015" name="Nature">
        <title>rRNA introns, odd ribosomes, and small enigmatic genomes across a large radiation of phyla.</title>
        <authorList>
            <person name="Brown C.T."/>
            <person name="Hug L.A."/>
            <person name="Thomas B.C."/>
            <person name="Sharon I."/>
            <person name="Castelle C.J."/>
            <person name="Singh A."/>
            <person name="Wilkins M.J."/>
            <person name="Williams K.H."/>
            <person name="Banfield J.F."/>
        </authorList>
    </citation>
    <scope>NUCLEOTIDE SEQUENCE [LARGE SCALE GENOMIC DNA]</scope>
</reference>
<proteinExistence type="predicted"/>
<keyword evidence="1" id="KW-0472">Membrane</keyword>
<feature type="transmembrane region" description="Helical" evidence="1">
    <location>
        <begin position="12"/>
        <end position="31"/>
    </location>
</feature>
<organism evidence="2 3">
    <name type="scientific">Candidatus Uhrbacteria bacterium GW2011_GWC1_41_20</name>
    <dbReference type="NCBI Taxonomy" id="1618983"/>
    <lineage>
        <taxon>Bacteria</taxon>
        <taxon>Candidatus Uhriibacteriota</taxon>
    </lineage>
</organism>
<dbReference type="AlphaFoldDB" id="A0A0G0VJP7"/>
<evidence type="ECO:0000256" key="1">
    <source>
        <dbReference type="SAM" id="Phobius"/>
    </source>
</evidence>
<keyword evidence="1" id="KW-1133">Transmembrane helix</keyword>
<sequence length="125" mass="13524">MQKHKSPKGVALLITVVVIGITGFAVMAFLARSGIISTRNTQLQNIGIIARNQVFGCVDEVMAQHLRNPDFNQSTVTLGFTDCTITILDSNPNEKTLELEVSKSNATQIIQIITGLTPVSLISIE</sequence>
<gene>
    <name evidence="2" type="ORF">UU50_C0002G0013</name>
</gene>
<evidence type="ECO:0000313" key="3">
    <source>
        <dbReference type="Proteomes" id="UP000033930"/>
    </source>
</evidence>
<evidence type="ECO:0000313" key="2">
    <source>
        <dbReference type="EMBL" id="KKR99831.1"/>
    </source>
</evidence>
<name>A0A0G0VJP7_9BACT</name>
<keyword evidence="1" id="KW-0812">Transmembrane</keyword>
<dbReference type="EMBL" id="LCAW01000002">
    <property type="protein sequence ID" value="KKR99831.1"/>
    <property type="molecule type" value="Genomic_DNA"/>
</dbReference>
<protein>
    <submittedName>
        <fullName evidence="2">Uncharacterized protein</fullName>
    </submittedName>
</protein>